<dbReference type="VEuPathDB" id="FungiDB:RhiirFUN_002480"/>
<reference evidence="1 2" key="1">
    <citation type="submission" date="2016-04" db="EMBL/GenBank/DDBJ databases">
        <title>Genome analyses suggest a sexual origin of heterokaryosis in a supposedly ancient asexual fungus.</title>
        <authorList>
            <person name="Ropars J."/>
            <person name="Sedzielewska K."/>
            <person name="Noel J."/>
            <person name="Charron P."/>
            <person name="Farinelli L."/>
            <person name="Marton T."/>
            <person name="Kruger M."/>
            <person name="Pelin A."/>
            <person name="Brachmann A."/>
            <person name="Corradi N."/>
        </authorList>
    </citation>
    <scope>NUCLEOTIDE SEQUENCE [LARGE SCALE GENOMIC DNA]</scope>
    <source>
        <strain evidence="1 2">C2</strain>
    </source>
</reference>
<dbReference type="Proteomes" id="UP000233469">
    <property type="component" value="Unassembled WGS sequence"/>
</dbReference>
<gene>
    <name evidence="1" type="ORF">RhiirC2_833986</name>
</gene>
<dbReference type="EMBL" id="LLXL01008470">
    <property type="protein sequence ID" value="PKK50736.1"/>
    <property type="molecule type" value="Genomic_DNA"/>
</dbReference>
<feature type="non-terminal residue" evidence="1">
    <location>
        <position position="1"/>
    </location>
</feature>
<sequence length="151" mass="17449">KVLVNEELGITTKRLATEPGKVKNAVDNDFARMFRKRNTLLDTLTPLWQQIYEPAGKFKEEMESTIEKITKEEWIKAIRELNNKSAAGLSGINYKIIQQFPEELVLLLVKFRNLTLQTVLVSMTWKTSVILPIPKPINFEYNILNIRPLCC</sequence>
<name>A0A2N1LMZ5_9GLOM</name>
<evidence type="ECO:0000313" key="2">
    <source>
        <dbReference type="Proteomes" id="UP000233469"/>
    </source>
</evidence>
<dbReference type="VEuPathDB" id="FungiDB:FUN_006617"/>
<comment type="caution">
    <text evidence="1">The sequence shown here is derived from an EMBL/GenBank/DDBJ whole genome shotgun (WGS) entry which is preliminary data.</text>
</comment>
<evidence type="ECO:0000313" key="1">
    <source>
        <dbReference type="EMBL" id="PKK50736.1"/>
    </source>
</evidence>
<accession>A0A2N1LMZ5</accession>
<reference evidence="1 2" key="2">
    <citation type="submission" date="2017-10" db="EMBL/GenBank/DDBJ databases">
        <title>Extensive intraspecific genome diversity in a model arbuscular mycorrhizal fungus.</title>
        <authorList>
            <person name="Chen E.C.H."/>
            <person name="Morin E."/>
            <person name="Baudet D."/>
            <person name="Noel J."/>
            <person name="Ndikumana S."/>
            <person name="Charron P."/>
            <person name="St-Onge C."/>
            <person name="Giorgi J."/>
            <person name="Grigoriev I.V."/>
            <person name="Roux C."/>
            <person name="Martin F.M."/>
            <person name="Corradi N."/>
        </authorList>
    </citation>
    <scope>NUCLEOTIDE SEQUENCE [LARGE SCALE GENOMIC DNA]</scope>
    <source>
        <strain evidence="1 2">C2</strain>
    </source>
</reference>
<proteinExistence type="predicted"/>
<protein>
    <submittedName>
        <fullName evidence="1">Uncharacterized protein</fullName>
    </submittedName>
</protein>
<dbReference type="AlphaFoldDB" id="A0A2N1LMZ5"/>
<organism evidence="1 2">
    <name type="scientific">Rhizophagus irregularis</name>
    <dbReference type="NCBI Taxonomy" id="588596"/>
    <lineage>
        <taxon>Eukaryota</taxon>
        <taxon>Fungi</taxon>
        <taxon>Fungi incertae sedis</taxon>
        <taxon>Mucoromycota</taxon>
        <taxon>Glomeromycotina</taxon>
        <taxon>Glomeromycetes</taxon>
        <taxon>Glomerales</taxon>
        <taxon>Glomeraceae</taxon>
        <taxon>Rhizophagus</taxon>
    </lineage>
</organism>